<evidence type="ECO:0000313" key="1">
    <source>
        <dbReference type="EMBL" id="BCA28089.1"/>
    </source>
</evidence>
<dbReference type="EMBL" id="AP022642">
    <property type="protein sequence ID" value="BCA28089.1"/>
    <property type="molecule type" value="Genomic_DNA"/>
</dbReference>
<dbReference type="KEGG" id="poj:PtoMrB4_20660"/>
<dbReference type="Proteomes" id="UP000501237">
    <property type="component" value="Chromosome"/>
</dbReference>
<evidence type="ECO:0000313" key="2">
    <source>
        <dbReference type="Proteomes" id="UP000501237"/>
    </source>
</evidence>
<name>A0A679GKI9_9GAMM</name>
<protein>
    <submittedName>
        <fullName evidence="1">Uncharacterized protein</fullName>
    </submittedName>
</protein>
<dbReference type="AlphaFoldDB" id="A0A679GKI9"/>
<reference evidence="1 2" key="1">
    <citation type="journal article" date="2020" name="Microbiol. Resour. Announc.">
        <title>Complete genome sequence of Pseudomonas otitidis strain MrB4, isolated from Lake Biwa in Japan.</title>
        <authorList>
            <person name="Miyazaki K."/>
            <person name="Hase E."/>
            <person name="Maruya T."/>
        </authorList>
    </citation>
    <scope>NUCLEOTIDE SEQUENCE [LARGE SCALE GENOMIC DNA]</scope>
    <source>
        <strain evidence="1 2">MrB4</strain>
    </source>
</reference>
<dbReference type="RefSeq" id="WP_142010648.1">
    <property type="nucleotide sequence ID" value="NZ_AP022642.1"/>
</dbReference>
<sequence>MSTELHVESLVLRGARNEAFTPDLNLHLADSRLTLGELIRRVVLHQVAERTVAGWLDRLQASPPADYLSDDEIRRQAARGAIKPHAERPDAPRIDAEAEVQRALEGFRQRRYRILLDGQMLNDLDHSLDLPAQARLTFLRLVPLVGG</sequence>
<dbReference type="GeneID" id="57397288"/>
<organism evidence="1 2">
    <name type="scientific">Metapseudomonas otitidis</name>
    <dbReference type="NCBI Taxonomy" id="319939"/>
    <lineage>
        <taxon>Bacteria</taxon>
        <taxon>Pseudomonadati</taxon>
        <taxon>Pseudomonadota</taxon>
        <taxon>Gammaproteobacteria</taxon>
        <taxon>Pseudomonadales</taxon>
        <taxon>Pseudomonadaceae</taxon>
        <taxon>Metapseudomonas</taxon>
    </lineage>
</organism>
<gene>
    <name evidence="1" type="ORF">PtoMrB4_20660</name>
</gene>
<proteinExistence type="predicted"/>
<accession>A0A679GKI9</accession>